<protein>
    <recommendedName>
        <fullName evidence="5">VPLPA-CTERM protein sorting domain-containing protein</fullName>
    </recommendedName>
</protein>
<dbReference type="AlphaFoldDB" id="K2GQ52"/>
<organism evidence="3 4">
    <name type="scientific">Oceaniovalibus guishaninsula JLT2003</name>
    <dbReference type="NCBI Taxonomy" id="1231392"/>
    <lineage>
        <taxon>Bacteria</taxon>
        <taxon>Pseudomonadati</taxon>
        <taxon>Pseudomonadota</taxon>
        <taxon>Alphaproteobacteria</taxon>
        <taxon>Rhodobacterales</taxon>
        <taxon>Roseobacteraceae</taxon>
        <taxon>Oceaniovalibus</taxon>
    </lineage>
</organism>
<feature type="signal peptide" evidence="2">
    <location>
        <begin position="1"/>
        <end position="22"/>
    </location>
</feature>
<keyword evidence="2" id="KW-0732">Signal</keyword>
<name>K2GQ52_9RHOB</name>
<feature type="chain" id="PRO_5003858181" description="VPLPA-CTERM protein sorting domain-containing protein" evidence="2">
    <location>
        <begin position="23"/>
        <end position="219"/>
    </location>
</feature>
<keyword evidence="1" id="KW-0472">Membrane</keyword>
<sequence length="219" mass="22121">MKKKTLAGAFVAAALLGGAANAATIGFEGLDAGAMQNVPLTTFTEAGFTFGLTWTGPSKGPAIFDTLCKGYKKCNDDKDLRPRNQGDNGVAGNVLILQDAGNGKPTPNDAAAAGTITFTLLDGPALLLSGASAVDDGIFGVVAGGKTLGSANIAKDRQTATIAFDPFQINRGESFTLTYSGSGGFDALQVAAVPLPAALPMLLAAMGGLGWAARRRKAA</sequence>
<dbReference type="OrthoDB" id="7871365at2"/>
<keyword evidence="1" id="KW-1133">Transmembrane helix</keyword>
<evidence type="ECO:0000313" key="4">
    <source>
        <dbReference type="Proteomes" id="UP000006765"/>
    </source>
</evidence>
<evidence type="ECO:0000256" key="2">
    <source>
        <dbReference type="SAM" id="SignalP"/>
    </source>
</evidence>
<dbReference type="eggNOG" id="COG4932">
    <property type="taxonomic scope" value="Bacteria"/>
</dbReference>
<dbReference type="Proteomes" id="UP000006765">
    <property type="component" value="Unassembled WGS sequence"/>
</dbReference>
<dbReference type="STRING" id="1231392.OCGS_1179"/>
<keyword evidence="1" id="KW-0812">Transmembrane</keyword>
<dbReference type="EMBL" id="AMGO01000020">
    <property type="protein sequence ID" value="EKE44796.1"/>
    <property type="molecule type" value="Genomic_DNA"/>
</dbReference>
<evidence type="ECO:0000313" key="3">
    <source>
        <dbReference type="EMBL" id="EKE44796.1"/>
    </source>
</evidence>
<keyword evidence="4" id="KW-1185">Reference proteome</keyword>
<feature type="transmembrane region" description="Helical" evidence="1">
    <location>
        <begin position="195"/>
        <end position="213"/>
    </location>
</feature>
<accession>K2GQ52</accession>
<dbReference type="NCBIfam" id="TIGR03370">
    <property type="entry name" value="VPLPA-CTERM"/>
    <property type="match status" value="1"/>
</dbReference>
<reference evidence="3 4" key="1">
    <citation type="journal article" date="2012" name="J. Bacteriol.">
        <title>Draft Genome Sequence of Oceaniovalibus guishaninsula JLT2003T.</title>
        <authorList>
            <person name="Tang K."/>
            <person name="Liu K."/>
            <person name="Jiao N."/>
        </authorList>
    </citation>
    <scope>NUCLEOTIDE SEQUENCE [LARGE SCALE GENOMIC DNA]</scope>
    <source>
        <strain evidence="3 4">JLT2003</strain>
    </source>
</reference>
<dbReference type="InterPro" id="IPR022472">
    <property type="entry name" value="VPLPA-CTERM"/>
</dbReference>
<comment type="caution">
    <text evidence="3">The sequence shown here is derived from an EMBL/GenBank/DDBJ whole genome shotgun (WGS) entry which is preliminary data.</text>
</comment>
<dbReference type="RefSeq" id="WP_007426331.1">
    <property type="nucleotide sequence ID" value="NZ_AMGO01000020.1"/>
</dbReference>
<proteinExistence type="predicted"/>
<evidence type="ECO:0008006" key="5">
    <source>
        <dbReference type="Google" id="ProtNLM"/>
    </source>
</evidence>
<gene>
    <name evidence="3" type="ORF">OCGS_1179</name>
</gene>
<evidence type="ECO:0000256" key="1">
    <source>
        <dbReference type="SAM" id="Phobius"/>
    </source>
</evidence>